<dbReference type="OrthoDB" id="9788270at2"/>
<dbReference type="GO" id="GO:0009116">
    <property type="term" value="P:nucleoside metabolic process"/>
    <property type="evidence" value="ECO:0007669"/>
    <property type="project" value="InterPro"/>
</dbReference>
<evidence type="ECO:0000256" key="2">
    <source>
        <dbReference type="NCBIfam" id="TIGR03664"/>
    </source>
</evidence>
<reference evidence="4 5" key="1">
    <citation type="submission" date="2019-03" db="EMBL/GenBank/DDBJ databases">
        <title>Sequencing the genomes of 1000 actinobacteria strains.</title>
        <authorList>
            <person name="Klenk H.-P."/>
        </authorList>
    </citation>
    <scope>NUCLEOTIDE SEQUENCE [LARGE SCALE GENOMIC DNA]</scope>
    <source>
        <strain evidence="4 5">DSM 43805</strain>
    </source>
</reference>
<name>A0A4R6JVG2_9ACTN</name>
<keyword evidence="5" id="KW-1185">Reference proteome</keyword>
<evidence type="ECO:0000259" key="3">
    <source>
        <dbReference type="Pfam" id="PF01048"/>
    </source>
</evidence>
<keyword evidence="1 4" id="KW-0378">Hydrolase</keyword>
<dbReference type="GO" id="GO:0008782">
    <property type="term" value="F:adenosylhomocysteine nucleosidase activity"/>
    <property type="evidence" value="ECO:0007669"/>
    <property type="project" value="TreeGrafter"/>
</dbReference>
<feature type="domain" description="Nucleoside phosphorylase" evidence="3">
    <location>
        <begin position="26"/>
        <end position="194"/>
    </location>
</feature>
<dbReference type="EC" id="3.2.2.26" evidence="1 2"/>
<proteinExistence type="inferred from homology"/>
<comment type="catalytic activity">
    <reaction evidence="1">
        <text>futalosine + H2O = dehypoxanthine futalosine + hypoxanthine</text>
        <dbReference type="Rhea" id="RHEA:25904"/>
        <dbReference type="ChEBI" id="CHEBI:15377"/>
        <dbReference type="ChEBI" id="CHEBI:17368"/>
        <dbReference type="ChEBI" id="CHEBI:58863"/>
        <dbReference type="ChEBI" id="CHEBI:58864"/>
        <dbReference type="EC" id="3.2.2.26"/>
    </reaction>
</comment>
<keyword evidence="1" id="KW-0474">Menaquinone biosynthesis</keyword>
<dbReference type="Pfam" id="PF01048">
    <property type="entry name" value="PNP_UDP_1"/>
    <property type="match status" value="1"/>
</dbReference>
<evidence type="ECO:0000313" key="4">
    <source>
        <dbReference type="EMBL" id="TDO39146.1"/>
    </source>
</evidence>
<dbReference type="Gene3D" id="3.40.50.1580">
    <property type="entry name" value="Nucleoside phosphorylase domain"/>
    <property type="match status" value="1"/>
</dbReference>
<dbReference type="PANTHER" id="PTHR46832:SF2">
    <property type="entry name" value="FUTALOSINE HYDROLASE"/>
    <property type="match status" value="1"/>
</dbReference>
<comment type="pathway">
    <text evidence="1">Quinol/quinone metabolism; menaquinone biosynthesis.</text>
</comment>
<dbReference type="NCBIfam" id="TIGR03664">
    <property type="entry name" value="fut_nucase"/>
    <property type="match status" value="1"/>
</dbReference>
<dbReference type="RefSeq" id="WP_133873513.1">
    <property type="nucleotide sequence ID" value="NZ_BOMD01000069.1"/>
</dbReference>
<accession>A0A4R6JVG2</accession>
<gene>
    <name evidence="1" type="primary">mqnB</name>
    <name evidence="4" type="ORF">C8E87_2821</name>
</gene>
<dbReference type="HAMAP" id="MF_00991">
    <property type="entry name" value="MqnB"/>
    <property type="match status" value="1"/>
</dbReference>
<evidence type="ECO:0000256" key="1">
    <source>
        <dbReference type="HAMAP-Rule" id="MF_00991"/>
    </source>
</evidence>
<protein>
    <recommendedName>
        <fullName evidence="1 2">Futalosine hydrolase</fullName>
        <shortName evidence="1">FL hydrolase</shortName>
        <ecNumber evidence="1 2">3.2.2.26</ecNumber>
    </recommendedName>
    <alternativeName>
        <fullName evidence="1">Futalosine nucleosidase</fullName>
    </alternativeName>
    <alternativeName>
        <fullName evidence="1">Menaquinone biosynthetic enzyme MqnB</fullName>
    </alternativeName>
</protein>
<dbReference type="InterPro" id="IPR019963">
    <property type="entry name" value="FL_hydrolase_MqnB"/>
</dbReference>
<dbReference type="PANTHER" id="PTHR46832">
    <property type="entry name" value="5'-METHYLTHIOADENOSINE/S-ADENOSYLHOMOCYSTEINE NUCLEOSIDASE"/>
    <property type="match status" value="1"/>
</dbReference>
<dbReference type="SUPFAM" id="SSF53167">
    <property type="entry name" value="Purine and uridine phosphorylases"/>
    <property type="match status" value="1"/>
</dbReference>
<dbReference type="EMBL" id="SNWR01000001">
    <property type="protein sequence ID" value="TDO39146.1"/>
    <property type="molecule type" value="Genomic_DNA"/>
</dbReference>
<dbReference type="UniPathway" id="UPA00079"/>
<organism evidence="4 5">
    <name type="scientific">Paractinoplanes brasiliensis</name>
    <dbReference type="NCBI Taxonomy" id="52695"/>
    <lineage>
        <taxon>Bacteria</taxon>
        <taxon>Bacillati</taxon>
        <taxon>Actinomycetota</taxon>
        <taxon>Actinomycetes</taxon>
        <taxon>Micromonosporales</taxon>
        <taxon>Micromonosporaceae</taxon>
        <taxon>Paractinoplanes</taxon>
    </lineage>
</organism>
<dbReference type="InterPro" id="IPR000845">
    <property type="entry name" value="Nucleoside_phosphorylase_d"/>
</dbReference>
<dbReference type="GO" id="GO:0008930">
    <property type="term" value="F:methylthioadenosine nucleosidase activity"/>
    <property type="evidence" value="ECO:0007669"/>
    <property type="project" value="TreeGrafter"/>
</dbReference>
<dbReference type="GO" id="GO:0019284">
    <property type="term" value="P:L-methionine salvage from S-adenosylmethionine"/>
    <property type="evidence" value="ECO:0007669"/>
    <property type="project" value="TreeGrafter"/>
</dbReference>
<comment type="function">
    <text evidence="1">Catalyzes the hydrolysis of futalosine (FL) to dehypoxanthine futalosine (DHFL) and hypoxanthine, a step in the biosynthesis of menaquinone (MK, vitamin K2).</text>
</comment>
<comment type="similarity">
    <text evidence="1">Belongs to the PNP/UDP phosphorylase family. Futalosine hydrolase subfamily.</text>
</comment>
<dbReference type="GO" id="GO:0005829">
    <property type="term" value="C:cytosol"/>
    <property type="evidence" value="ECO:0007669"/>
    <property type="project" value="TreeGrafter"/>
</dbReference>
<dbReference type="InterPro" id="IPR035994">
    <property type="entry name" value="Nucleoside_phosphorylase_sf"/>
</dbReference>
<dbReference type="Proteomes" id="UP000294901">
    <property type="component" value="Unassembled WGS sequence"/>
</dbReference>
<sequence length="208" mass="20555">MTLPLLVVTAVAAEADAVRAGADPDHVVVEPVGVGPAAAAAGTARLLATGRYQAVISAGIAGGFPGRAPVGSTVIGLRSIAADLGAETPDGFLTVDELGFGTSVLPADPSLVRSLIEALPDAIPGDVVTLSTVTGTAATAERLAASYPQAVAEAMEGFGVAVAAGSLPFAELRTVSNPVGPRDRAAWRLKDAFAALSTASGALWKACG</sequence>
<dbReference type="AlphaFoldDB" id="A0A4R6JVG2"/>
<dbReference type="GO" id="GO:0009234">
    <property type="term" value="P:menaquinone biosynthetic process"/>
    <property type="evidence" value="ECO:0007669"/>
    <property type="project" value="UniProtKB-UniRule"/>
</dbReference>
<dbReference type="CDD" id="cd17766">
    <property type="entry name" value="futalosine_nucleosidase_MqnB"/>
    <property type="match status" value="1"/>
</dbReference>
<evidence type="ECO:0000313" key="5">
    <source>
        <dbReference type="Proteomes" id="UP000294901"/>
    </source>
</evidence>
<comment type="caution">
    <text evidence="4">The sequence shown here is derived from an EMBL/GenBank/DDBJ whole genome shotgun (WGS) entry which is preliminary data.</text>
</comment>
<dbReference type="NCBIfam" id="NF006087">
    <property type="entry name" value="PRK08236.1"/>
    <property type="match status" value="1"/>
</dbReference>